<evidence type="ECO:0000256" key="4">
    <source>
        <dbReference type="ARBA" id="ARBA00004613"/>
    </source>
</evidence>
<keyword evidence="13" id="KW-0862">Zinc</keyword>
<keyword evidence="9" id="KW-0479">Metal-binding</keyword>
<keyword evidence="6" id="KW-0964">Secreted</keyword>
<dbReference type="GO" id="GO:0004180">
    <property type="term" value="F:carboxypeptidase activity"/>
    <property type="evidence" value="ECO:0007669"/>
    <property type="project" value="UniProtKB-KW"/>
</dbReference>
<evidence type="ECO:0000256" key="20">
    <source>
        <dbReference type="ARBA" id="ARBA00033328"/>
    </source>
</evidence>
<dbReference type="GO" id="GO:0046872">
    <property type="term" value="F:metal ion binding"/>
    <property type="evidence" value="ECO:0007669"/>
    <property type="project" value="UniProtKB-KW"/>
</dbReference>
<evidence type="ECO:0000256" key="14">
    <source>
        <dbReference type="ARBA" id="ARBA00023034"/>
    </source>
</evidence>
<keyword evidence="11" id="KW-0378">Hydrolase</keyword>
<dbReference type="InterPro" id="IPR007484">
    <property type="entry name" value="Peptidase_M28"/>
</dbReference>
<evidence type="ECO:0000256" key="17">
    <source>
        <dbReference type="ARBA" id="ARBA00023180"/>
    </source>
</evidence>
<gene>
    <name evidence="24" type="ORF">SAMN05421738_10352</name>
</gene>
<dbReference type="GO" id="GO:0070573">
    <property type="term" value="F:metallodipeptidase activity"/>
    <property type="evidence" value="ECO:0007669"/>
    <property type="project" value="InterPro"/>
</dbReference>
<keyword evidence="10 21" id="KW-0732">Signal</keyword>
<dbReference type="PANTHER" id="PTHR12053:SF3">
    <property type="entry name" value="CARBOXYPEPTIDASE Q"/>
    <property type="match status" value="1"/>
</dbReference>
<dbReference type="Pfam" id="PF02225">
    <property type="entry name" value="PA"/>
    <property type="match status" value="1"/>
</dbReference>
<keyword evidence="12" id="KW-0256">Endoplasmic reticulum</keyword>
<dbReference type="STRING" id="684065.SAMN05421738_10352"/>
<feature type="domain" description="Peptidase M28" evidence="23">
    <location>
        <begin position="242"/>
        <end position="426"/>
    </location>
</feature>
<name>A0A1I4U368_9FLAO</name>
<keyword evidence="15" id="KW-0482">Metalloprotease</keyword>
<keyword evidence="14" id="KW-0333">Golgi apparatus</keyword>
<dbReference type="Pfam" id="PF04389">
    <property type="entry name" value="Peptidase_M28"/>
    <property type="match status" value="1"/>
</dbReference>
<keyword evidence="16" id="KW-0865">Zymogen</keyword>
<evidence type="ECO:0000256" key="15">
    <source>
        <dbReference type="ARBA" id="ARBA00023049"/>
    </source>
</evidence>
<evidence type="ECO:0000256" key="13">
    <source>
        <dbReference type="ARBA" id="ARBA00022833"/>
    </source>
</evidence>
<dbReference type="InterPro" id="IPR003137">
    <property type="entry name" value="PA_domain"/>
</dbReference>
<comment type="subunit">
    <text evidence="19">Homodimer. The monomeric form is inactive while the homodimer is active.</text>
</comment>
<evidence type="ECO:0000256" key="19">
    <source>
        <dbReference type="ARBA" id="ARBA00025833"/>
    </source>
</evidence>
<evidence type="ECO:0000313" key="25">
    <source>
        <dbReference type="Proteomes" id="UP000199149"/>
    </source>
</evidence>
<evidence type="ECO:0000256" key="9">
    <source>
        <dbReference type="ARBA" id="ARBA00022723"/>
    </source>
</evidence>
<feature type="domain" description="PA" evidence="22">
    <location>
        <begin position="128"/>
        <end position="216"/>
    </location>
</feature>
<evidence type="ECO:0000256" key="6">
    <source>
        <dbReference type="ARBA" id="ARBA00022525"/>
    </source>
</evidence>
<keyword evidence="25" id="KW-1185">Reference proteome</keyword>
<keyword evidence="7" id="KW-0121">Carboxypeptidase</keyword>
<evidence type="ECO:0000256" key="12">
    <source>
        <dbReference type="ARBA" id="ARBA00022824"/>
    </source>
</evidence>
<evidence type="ECO:0000256" key="2">
    <source>
        <dbReference type="ARBA" id="ARBA00004371"/>
    </source>
</evidence>
<dbReference type="InterPro" id="IPR046450">
    <property type="entry name" value="PA_dom_sf"/>
</dbReference>
<evidence type="ECO:0000256" key="11">
    <source>
        <dbReference type="ARBA" id="ARBA00022801"/>
    </source>
</evidence>
<dbReference type="Gene3D" id="3.40.630.10">
    <property type="entry name" value="Zn peptidases"/>
    <property type="match status" value="1"/>
</dbReference>
<keyword evidence="18" id="KW-0458">Lysosome</keyword>
<dbReference type="PANTHER" id="PTHR12053">
    <property type="entry name" value="PROTEASE FAMILY M28 PLASMA GLUTAMATE CARBOXYPEPTIDASE-RELATED"/>
    <property type="match status" value="1"/>
</dbReference>
<organism evidence="24 25">
    <name type="scientific">Algoriella xinjiangensis</name>
    <dbReference type="NCBI Taxonomy" id="684065"/>
    <lineage>
        <taxon>Bacteria</taxon>
        <taxon>Pseudomonadati</taxon>
        <taxon>Bacteroidota</taxon>
        <taxon>Flavobacteriia</taxon>
        <taxon>Flavobacteriales</taxon>
        <taxon>Weeksellaceae</taxon>
        <taxon>Algoriella</taxon>
    </lineage>
</organism>
<evidence type="ECO:0000256" key="5">
    <source>
        <dbReference type="ARBA" id="ARBA00014116"/>
    </source>
</evidence>
<dbReference type="AlphaFoldDB" id="A0A1I4U368"/>
<evidence type="ECO:0000256" key="18">
    <source>
        <dbReference type="ARBA" id="ARBA00023228"/>
    </source>
</evidence>
<dbReference type="GO" id="GO:0005576">
    <property type="term" value="C:extracellular region"/>
    <property type="evidence" value="ECO:0007669"/>
    <property type="project" value="UniProtKB-SubCell"/>
</dbReference>
<dbReference type="SUPFAM" id="SSF52025">
    <property type="entry name" value="PA domain"/>
    <property type="match status" value="1"/>
</dbReference>
<evidence type="ECO:0000256" key="21">
    <source>
        <dbReference type="SAM" id="SignalP"/>
    </source>
</evidence>
<dbReference type="InterPro" id="IPR039866">
    <property type="entry name" value="CPQ"/>
</dbReference>
<keyword evidence="8" id="KW-0645">Protease</keyword>
<dbReference type="Gene3D" id="3.50.30.30">
    <property type="match status" value="1"/>
</dbReference>
<evidence type="ECO:0000259" key="22">
    <source>
        <dbReference type="Pfam" id="PF02225"/>
    </source>
</evidence>
<comment type="subcellular location">
    <subcellularLocation>
        <location evidence="1">Endoplasmic reticulum</location>
    </subcellularLocation>
    <subcellularLocation>
        <location evidence="3">Golgi apparatus</location>
    </subcellularLocation>
    <subcellularLocation>
        <location evidence="2">Lysosome</location>
    </subcellularLocation>
    <subcellularLocation>
        <location evidence="4">Secreted</location>
    </subcellularLocation>
</comment>
<feature type="chain" id="PRO_5011664834" description="Carboxypeptidase Q" evidence="21">
    <location>
        <begin position="21"/>
        <end position="478"/>
    </location>
</feature>
<evidence type="ECO:0000256" key="16">
    <source>
        <dbReference type="ARBA" id="ARBA00023145"/>
    </source>
</evidence>
<evidence type="ECO:0000256" key="10">
    <source>
        <dbReference type="ARBA" id="ARBA00022729"/>
    </source>
</evidence>
<evidence type="ECO:0000259" key="23">
    <source>
        <dbReference type="Pfam" id="PF04389"/>
    </source>
</evidence>
<accession>A0A1I4U368</accession>
<reference evidence="25" key="1">
    <citation type="submission" date="2016-10" db="EMBL/GenBank/DDBJ databases">
        <authorList>
            <person name="Varghese N."/>
            <person name="Submissions S."/>
        </authorList>
    </citation>
    <scope>NUCLEOTIDE SEQUENCE [LARGE SCALE GENOMIC DNA]</scope>
    <source>
        <strain evidence="25">XJ109</strain>
    </source>
</reference>
<keyword evidence="17" id="KW-0325">Glycoprotein</keyword>
<dbReference type="Proteomes" id="UP000199149">
    <property type="component" value="Unassembled WGS sequence"/>
</dbReference>
<proteinExistence type="predicted"/>
<evidence type="ECO:0000313" key="24">
    <source>
        <dbReference type="EMBL" id="SFM83458.1"/>
    </source>
</evidence>
<sequence>MKSKKLLTACFISSTMLLSAQTNQQVLDLINQEVEVNSEAYMQLKKATETIGHRATGTENGKKAEEYAASLLRSYGYDVSFQEFTFNGWNRKSLDLKVNNQPIKAVALAHSPANVKLSGELIDLGNGLEDDYKRLGDKVKGKIVFAALGLLDGTAKETENLHRSEKTALAEKYGAKGIILFNRPAGGILLTGTASVTGDIIKIPAINISLEDGLKIKEQLTKGKEVAKIEMKNDVGPMKGRNIIARKIGSKFTNEKIVLGGHLDSWDLATGAIDNGVGSFSVIDIARTYKKLNLQNDRTLEFVLFMGEEVGLLGSKFYVEQAIKDGSINQIKAMSNMDMTTNPKAYYSTMEANLSILNDYAKDVQKVIPDFKLNAFTDVGLHSDHQPFMLQGVPIIGLSDSQFTKGALNCYHANCDTFDYVEEIGLKNNVILETYLLYRLSNLNDLPAKRWTEEEIKSNLIKGNLETPLRISGDWRWK</sequence>
<dbReference type="SUPFAM" id="SSF53187">
    <property type="entry name" value="Zn-dependent exopeptidases"/>
    <property type="match status" value="1"/>
</dbReference>
<evidence type="ECO:0000256" key="1">
    <source>
        <dbReference type="ARBA" id="ARBA00004240"/>
    </source>
</evidence>
<protein>
    <recommendedName>
        <fullName evidence="5">Carboxypeptidase Q</fullName>
    </recommendedName>
    <alternativeName>
        <fullName evidence="20">Plasma glutamate carboxypeptidase</fullName>
    </alternativeName>
</protein>
<evidence type="ECO:0000256" key="7">
    <source>
        <dbReference type="ARBA" id="ARBA00022645"/>
    </source>
</evidence>
<dbReference type="GO" id="GO:0006508">
    <property type="term" value="P:proteolysis"/>
    <property type="evidence" value="ECO:0007669"/>
    <property type="project" value="UniProtKB-KW"/>
</dbReference>
<dbReference type="EMBL" id="FOUZ01000003">
    <property type="protein sequence ID" value="SFM83458.1"/>
    <property type="molecule type" value="Genomic_DNA"/>
</dbReference>
<dbReference type="GO" id="GO:0005764">
    <property type="term" value="C:lysosome"/>
    <property type="evidence" value="ECO:0007669"/>
    <property type="project" value="UniProtKB-SubCell"/>
</dbReference>
<evidence type="ECO:0000256" key="3">
    <source>
        <dbReference type="ARBA" id="ARBA00004555"/>
    </source>
</evidence>
<evidence type="ECO:0000256" key="8">
    <source>
        <dbReference type="ARBA" id="ARBA00022670"/>
    </source>
</evidence>
<feature type="signal peptide" evidence="21">
    <location>
        <begin position="1"/>
        <end position="20"/>
    </location>
</feature>
<dbReference type="RefSeq" id="WP_245752041.1">
    <property type="nucleotide sequence ID" value="NZ_FOUZ01000003.1"/>
</dbReference>